<dbReference type="PANTHER" id="PTHR34665:SF4">
    <property type="entry name" value="DUF3741 DOMAIN-CONTAINING PROTEIN"/>
    <property type="match status" value="1"/>
</dbReference>
<gene>
    <name evidence="1" type="ORF">Adt_04611</name>
</gene>
<accession>A0ABD1V3N5</accession>
<keyword evidence="2" id="KW-1185">Reference proteome</keyword>
<dbReference type="PANTHER" id="PTHR34665">
    <property type="entry name" value="DUF3741 DOMAIN-CONTAINING PROTEIN"/>
    <property type="match status" value="1"/>
</dbReference>
<protein>
    <submittedName>
        <fullName evidence="1">Uncharacterized protein</fullName>
    </submittedName>
</protein>
<sequence>MEKRNPRASVDEFALVKAAAWAWYQHGSGSDGKPMSEFDLTRCKNVPKPSRYKLQAMKQVQETTDSSAEILSVSNNSLLDKYEIERISRQLDLYIESSHIQHYSGFTVGDSAEKGTAATVGGGLSGGETGMKSKQKKMKEISKGFWFRHSKMCGSRHDVVENISFKNPRRQEKNVARFP</sequence>
<proteinExistence type="predicted"/>
<reference evidence="2" key="1">
    <citation type="submission" date="2024-07" db="EMBL/GenBank/DDBJ databases">
        <title>Two chromosome-level genome assemblies of Korean endemic species Abeliophyllum distichum and Forsythia ovata (Oleaceae).</title>
        <authorList>
            <person name="Jang H."/>
        </authorList>
    </citation>
    <scope>NUCLEOTIDE SEQUENCE [LARGE SCALE GENOMIC DNA]</scope>
</reference>
<organism evidence="1 2">
    <name type="scientific">Abeliophyllum distichum</name>
    <dbReference type="NCBI Taxonomy" id="126358"/>
    <lineage>
        <taxon>Eukaryota</taxon>
        <taxon>Viridiplantae</taxon>
        <taxon>Streptophyta</taxon>
        <taxon>Embryophyta</taxon>
        <taxon>Tracheophyta</taxon>
        <taxon>Spermatophyta</taxon>
        <taxon>Magnoliopsida</taxon>
        <taxon>eudicotyledons</taxon>
        <taxon>Gunneridae</taxon>
        <taxon>Pentapetalae</taxon>
        <taxon>asterids</taxon>
        <taxon>lamiids</taxon>
        <taxon>Lamiales</taxon>
        <taxon>Oleaceae</taxon>
        <taxon>Forsythieae</taxon>
        <taxon>Abeliophyllum</taxon>
    </lineage>
</organism>
<name>A0ABD1V3N5_9LAMI</name>
<dbReference type="EMBL" id="JBFOLK010000002">
    <property type="protein sequence ID" value="KAL2531260.1"/>
    <property type="molecule type" value="Genomic_DNA"/>
</dbReference>
<evidence type="ECO:0000313" key="1">
    <source>
        <dbReference type="EMBL" id="KAL2531260.1"/>
    </source>
</evidence>
<evidence type="ECO:0000313" key="2">
    <source>
        <dbReference type="Proteomes" id="UP001604336"/>
    </source>
</evidence>
<dbReference type="Proteomes" id="UP001604336">
    <property type="component" value="Unassembled WGS sequence"/>
</dbReference>
<comment type="caution">
    <text evidence="1">The sequence shown here is derived from an EMBL/GenBank/DDBJ whole genome shotgun (WGS) entry which is preliminary data.</text>
</comment>
<dbReference type="AlphaFoldDB" id="A0ABD1V3N5"/>